<dbReference type="Proteomes" id="UP000308600">
    <property type="component" value="Unassembled WGS sequence"/>
</dbReference>
<evidence type="ECO:0000313" key="1">
    <source>
        <dbReference type="EMBL" id="TFK69481.1"/>
    </source>
</evidence>
<accession>A0ACD3AVW2</accession>
<reference evidence="1 2" key="1">
    <citation type="journal article" date="2019" name="Nat. Ecol. Evol.">
        <title>Megaphylogeny resolves global patterns of mushroom evolution.</title>
        <authorList>
            <person name="Varga T."/>
            <person name="Krizsan K."/>
            <person name="Foldi C."/>
            <person name="Dima B."/>
            <person name="Sanchez-Garcia M."/>
            <person name="Sanchez-Ramirez S."/>
            <person name="Szollosi G.J."/>
            <person name="Szarkandi J.G."/>
            <person name="Papp V."/>
            <person name="Albert L."/>
            <person name="Andreopoulos W."/>
            <person name="Angelini C."/>
            <person name="Antonin V."/>
            <person name="Barry K.W."/>
            <person name="Bougher N.L."/>
            <person name="Buchanan P."/>
            <person name="Buyck B."/>
            <person name="Bense V."/>
            <person name="Catcheside P."/>
            <person name="Chovatia M."/>
            <person name="Cooper J."/>
            <person name="Damon W."/>
            <person name="Desjardin D."/>
            <person name="Finy P."/>
            <person name="Geml J."/>
            <person name="Haridas S."/>
            <person name="Hughes K."/>
            <person name="Justo A."/>
            <person name="Karasinski D."/>
            <person name="Kautmanova I."/>
            <person name="Kiss B."/>
            <person name="Kocsube S."/>
            <person name="Kotiranta H."/>
            <person name="LaButti K.M."/>
            <person name="Lechner B.E."/>
            <person name="Liimatainen K."/>
            <person name="Lipzen A."/>
            <person name="Lukacs Z."/>
            <person name="Mihaltcheva S."/>
            <person name="Morgado L.N."/>
            <person name="Niskanen T."/>
            <person name="Noordeloos M.E."/>
            <person name="Ohm R.A."/>
            <person name="Ortiz-Santana B."/>
            <person name="Ovrebo C."/>
            <person name="Racz N."/>
            <person name="Riley R."/>
            <person name="Savchenko A."/>
            <person name="Shiryaev A."/>
            <person name="Soop K."/>
            <person name="Spirin V."/>
            <person name="Szebenyi C."/>
            <person name="Tomsovsky M."/>
            <person name="Tulloss R.E."/>
            <person name="Uehling J."/>
            <person name="Grigoriev I.V."/>
            <person name="Vagvolgyi C."/>
            <person name="Papp T."/>
            <person name="Martin F.M."/>
            <person name="Miettinen O."/>
            <person name="Hibbett D.S."/>
            <person name="Nagy L.G."/>
        </authorList>
    </citation>
    <scope>NUCLEOTIDE SEQUENCE [LARGE SCALE GENOMIC DNA]</scope>
    <source>
        <strain evidence="1 2">NL-1719</strain>
    </source>
</reference>
<name>A0ACD3AVW2_9AGAR</name>
<organism evidence="1 2">
    <name type="scientific">Pluteus cervinus</name>
    <dbReference type="NCBI Taxonomy" id="181527"/>
    <lineage>
        <taxon>Eukaryota</taxon>
        <taxon>Fungi</taxon>
        <taxon>Dikarya</taxon>
        <taxon>Basidiomycota</taxon>
        <taxon>Agaricomycotina</taxon>
        <taxon>Agaricomycetes</taxon>
        <taxon>Agaricomycetidae</taxon>
        <taxon>Agaricales</taxon>
        <taxon>Pluteineae</taxon>
        <taxon>Pluteaceae</taxon>
        <taxon>Pluteus</taxon>
    </lineage>
</organism>
<proteinExistence type="predicted"/>
<keyword evidence="2" id="KW-1185">Reference proteome</keyword>
<sequence length="268" mass="30861">MEIDTRDYHAFEFPLDLEREIFTIAFRQNRRDVRNLLLVSKQVFHWIISLCYEVIIAGSAGGWPRKLNNDQLQKYGHLVRHLHTRDTGLIAHCPNVFNLAVWASPRQIDIEAILERPITRISINIHKFFSPTPPIIAFCSRITHLDVSISEWDPKDVLPHFGVLSHLAIFENLPHHIFGACLEVTRGSGLKVIILVSRGLETRLTPVYEGERKLNDDPRIVRVVFERRYQEDWEEGAWGGVDMWVLADEILESRRITGEGEKAGALQS</sequence>
<gene>
    <name evidence="1" type="ORF">BDN72DRAFT_612655</name>
</gene>
<dbReference type="EMBL" id="ML208330">
    <property type="protein sequence ID" value="TFK69481.1"/>
    <property type="molecule type" value="Genomic_DNA"/>
</dbReference>
<protein>
    <submittedName>
        <fullName evidence="1">Uncharacterized protein</fullName>
    </submittedName>
</protein>
<evidence type="ECO:0000313" key="2">
    <source>
        <dbReference type="Proteomes" id="UP000308600"/>
    </source>
</evidence>